<dbReference type="EMBL" id="CP014806">
    <property type="protein sequence ID" value="AMW99386.1"/>
    <property type="molecule type" value="Genomic_DNA"/>
</dbReference>
<dbReference type="AlphaFoldDB" id="A0A143HD23"/>
<dbReference type="PROSITE" id="PS51186">
    <property type="entry name" value="GNAT"/>
    <property type="match status" value="1"/>
</dbReference>
<organism evidence="2 3">
    <name type="scientific">Rummeliibacillus stabekisii</name>
    <dbReference type="NCBI Taxonomy" id="241244"/>
    <lineage>
        <taxon>Bacteria</taxon>
        <taxon>Bacillati</taxon>
        <taxon>Bacillota</taxon>
        <taxon>Bacilli</taxon>
        <taxon>Bacillales</taxon>
        <taxon>Caryophanaceae</taxon>
        <taxon>Rummeliibacillus</taxon>
    </lineage>
</organism>
<evidence type="ECO:0000313" key="2">
    <source>
        <dbReference type="EMBL" id="AMW99386.1"/>
    </source>
</evidence>
<dbReference type="Proteomes" id="UP000076021">
    <property type="component" value="Chromosome"/>
</dbReference>
<accession>A0A143HD23</accession>
<dbReference type="Gene3D" id="3.40.630.30">
    <property type="match status" value="1"/>
</dbReference>
<gene>
    <name evidence="2" type="ORF">ATY39_07850</name>
</gene>
<reference evidence="2 3" key="1">
    <citation type="journal article" date="2016" name="Genome Announc.">
        <title>Whole-Genome Sequence of Rummeliibacillus stabekisii Strain PP9 Isolated from Antarctic Soil.</title>
        <authorList>
            <person name="da Mota F.F."/>
            <person name="Vollu R.E."/>
            <person name="Jurelevicius D."/>
            <person name="Seldin L."/>
        </authorList>
    </citation>
    <scope>NUCLEOTIDE SEQUENCE [LARGE SCALE GENOMIC DNA]</scope>
    <source>
        <strain evidence="2 3">PP9</strain>
    </source>
</reference>
<dbReference type="GO" id="GO:0016747">
    <property type="term" value="F:acyltransferase activity, transferring groups other than amino-acyl groups"/>
    <property type="evidence" value="ECO:0007669"/>
    <property type="project" value="InterPro"/>
</dbReference>
<evidence type="ECO:0000259" key="1">
    <source>
        <dbReference type="PROSITE" id="PS51186"/>
    </source>
</evidence>
<dbReference type="STRING" id="241244.ATY39_07850"/>
<dbReference type="KEGG" id="rst:ATY39_07850"/>
<reference evidence="3" key="2">
    <citation type="submission" date="2016-03" db="EMBL/GenBank/DDBJ databases">
        <authorList>
            <person name="Ploux O."/>
        </authorList>
    </citation>
    <scope>NUCLEOTIDE SEQUENCE [LARGE SCALE GENOMIC DNA]</scope>
    <source>
        <strain evidence="3">PP9</strain>
    </source>
</reference>
<evidence type="ECO:0000313" key="3">
    <source>
        <dbReference type="Proteomes" id="UP000076021"/>
    </source>
</evidence>
<protein>
    <recommendedName>
        <fullName evidence="1">N-acetyltransferase domain-containing protein</fullName>
    </recommendedName>
</protein>
<feature type="domain" description="N-acetyltransferase" evidence="1">
    <location>
        <begin position="10"/>
        <end position="164"/>
    </location>
</feature>
<dbReference type="Pfam" id="PF00583">
    <property type="entry name" value="Acetyltransf_1"/>
    <property type="match status" value="1"/>
</dbReference>
<dbReference type="OrthoDB" id="66776at2"/>
<sequence length="164" mass="18716">MQTETLKILIDLVEYKNTYEKQLSAYHLSTEQLEFTSMPLDKIQNPQVSHTAKHILIMENHLPVGYFALEDGAKLLKYSNNSNARLLTAFSIDSRNQGKGLAKMGLKLLPKFVKENLLEVNEIVLGVNKKNIPAYNLYLKTGFEDKNEFYEGPKGPQHILHLKV</sequence>
<proteinExistence type="predicted"/>
<dbReference type="SUPFAM" id="SSF55729">
    <property type="entry name" value="Acyl-CoA N-acyltransferases (Nat)"/>
    <property type="match status" value="1"/>
</dbReference>
<dbReference type="RefSeq" id="WP_066788204.1">
    <property type="nucleotide sequence ID" value="NZ_CP014806.1"/>
</dbReference>
<name>A0A143HD23_9BACL</name>
<keyword evidence="3" id="KW-1185">Reference proteome</keyword>
<dbReference type="InterPro" id="IPR016181">
    <property type="entry name" value="Acyl_CoA_acyltransferase"/>
</dbReference>
<dbReference type="InterPro" id="IPR000182">
    <property type="entry name" value="GNAT_dom"/>
</dbReference>